<organism evidence="2 3">
    <name type="scientific">Bombardia bombarda</name>
    <dbReference type="NCBI Taxonomy" id="252184"/>
    <lineage>
        <taxon>Eukaryota</taxon>
        <taxon>Fungi</taxon>
        <taxon>Dikarya</taxon>
        <taxon>Ascomycota</taxon>
        <taxon>Pezizomycotina</taxon>
        <taxon>Sordariomycetes</taxon>
        <taxon>Sordariomycetidae</taxon>
        <taxon>Sordariales</taxon>
        <taxon>Lasiosphaeriaceae</taxon>
        <taxon>Bombardia</taxon>
    </lineage>
</organism>
<dbReference type="InterPro" id="IPR029063">
    <property type="entry name" value="SAM-dependent_MTases_sf"/>
</dbReference>
<proteinExistence type="inferred from homology"/>
<dbReference type="Pfam" id="PF13489">
    <property type="entry name" value="Methyltransf_23"/>
    <property type="match status" value="1"/>
</dbReference>
<evidence type="ECO:0000256" key="1">
    <source>
        <dbReference type="ARBA" id="ARBA00038158"/>
    </source>
</evidence>
<dbReference type="AlphaFoldDB" id="A0AA39T174"/>
<keyword evidence="2" id="KW-0808">Transferase</keyword>
<dbReference type="SUPFAM" id="SSF53335">
    <property type="entry name" value="S-adenosyl-L-methionine-dependent methyltransferases"/>
    <property type="match status" value="1"/>
</dbReference>
<dbReference type="PANTHER" id="PTHR43591">
    <property type="entry name" value="METHYLTRANSFERASE"/>
    <property type="match status" value="1"/>
</dbReference>
<dbReference type="GO" id="GO:0008168">
    <property type="term" value="F:methyltransferase activity"/>
    <property type="evidence" value="ECO:0007669"/>
    <property type="project" value="UniProtKB-KW"/>
</dbReference>
<reference evidence="2" key="1">
    <citation type="submission" date="2023-06" db="EMBL/GenBank/DDBJ databases">
        <title>Genome-scale phylogeny and comparative genomics of the fungal order Sordariales.</title>
        <authorList>
            <consortium name="Lawrence Berkeley National Laboratory"/>
            <person name="Hensen N."/>
            <person name="Bonometti L."/>
            <person name="Westerberg I."/>
            <person name="Brannstrom I.O."/>
            <person name="Guillou S."/>
            <person name="Cros-Aarteil S."/>
            <person name="Calhoun S."/>
            <person name="Haridas S."/>
            <person name="Kuo A."/>
            <person name="Mondo S."/>
            <person name="Pangilinan J."/>
            <person name="Riley R."/>
            <person name="LaButti K."/>
            <person name="Andreopoulos B."/>
            <person name="Lipzen A."/>
            <person name="Chen C."/>
            <person name="Yanf M."/>
            <person name="Daum C."/>
            <person name="Ng V."/>
            <person name="Clum A."/>
            <person name="Steindorff A."/>
            <person name="Ohm R."/>
            <person name="Martin F."/>
            <person name="Silar P."/>
            <person name="Natvig D."/>
            <person name="Lalanne C."/>
            <person name="Gautier V."/>
            <person name="Ament-velasquez S.L."/>
            <person name="Kruys A."/>
            <person name="Hutchinson M.I."/>
            <person name="Powell A.J."/>
            <person name="Barry K."/>
            <person name="Miller A.N."/>
            <person name="Grigoriev I.V."/>
            <person name="Debuchy R."/>
            <person name="Gladieux P."/>
            <person name="Thoren M.H."/>
            <person name="Johannesson H."/>
        </authorList>
    </citation>
    <scope>NUCLEOTIDE SEQUENCE</scope>
    <source>
        <strain evidence="2">SMH3391-2</strain>
    </source>
</reference>
<name>A0AA39T174_9PEZI</name>
<dbReference type="PANTHER" id="PTHR43591:SF102">
    <property type="entry name" value="S-ADENOSYL-L-METHIONINE-DEPENDENT METHYLTRANSFERASE"/>
    <property type="match status" value="1"/>
</dbReference>
<dbReference type="Proteomes" id="UP001174934">
    <property type="component" value="Unassembled WGS sequence"/>
</dbReference>
<accession>A0AA39T174</accession>
<protein>
    <submittedName>
        <fullName evidence="2">S-adenosyl-L-methionine-dependent methyltransferase</fullName>
    </submittedName>
</protein>
<comment type="similarity">
    <text evidence="1">Belongs to the methyltransferase superfamily. LaeA methyltransferase family.</text>
</comment>
<evidence type="ECO:0000313" key="3">
    <source>
        <dbReference type="Proteomes" id="UP001174934"/>
    </source>
</evidence>
<keyword evidence="2" id="KW-0489">Methyltransferase</keyword>
<sequence>MEVNLFQAEGTGIWAIEFAIKYPDCKVVGTDLSPIQPNEVPPNCHFEIDNAEDVWVFTLFSYIHSRFMCGAFSSFHKVFASAFANLVPGGYAEFRDYYVRLQCVDGSLAGTDLEKWNTVLLEGVAKLGKNGLAAAKFKAQMEEAGFVDVVEKKFALPGNPWAKGKAEKVLGLIQMTNILNGLHGMSIGLFTRVYGWSVQEVEEFLV</sequence>
<comment type="caution">
    <text evidence="2">The sequence shown here is derived from an EMBL/GenBank/DDBJ whole genome shotgun (WGS) entry which is preliminary data.</text>
</comment>
<dbReference type="Gene3D" id="3.40.50.150">
    <property type="entry name" value="Vaccinia Virus protein VP39"/>
    <property type="match status" value="1"/>
</dbReference>
<gene>
    <name evidence="2" type="ORF">B0T17DRAFT_621145</name>
</gene>
<evidence type="ECO:0000313" key="2">
    <source>
        <dbReference type="EMBL" id="KAK0610681.1"/>
    </source>
</evidence>
<dbReference type="CDD" id="cd02440">
    <property type="entry name" value="AdoMet_MTases"/>
    <property type="match status" value="1"/>
</dbReference>
<dbReference type="GO" id="GO:0032259">
    <property type="term" value="P:methylation"/>
    <property type="evidence" value="ECO:0007669"/>
    <property type="project" value="UniProtKB-KW"/>
</dbReference>
<keyword evidence="3" id="KW-1185">Reference proteome</keyword>
<dbReference type="EMBL" id="JAULSR010000010">
    <property type="protein sequence ID" value="KAK0610681.1"/>
    <property type="molecule type" value="Genomic_DNA"/>
</dbReference>